<evidence type="ECO:0000313" key="2">
    <source>
        <dbReference type="Proteomes" id="UP000830768"/>
    </source>
</evidence>
<dbReference type="EMBL" id="CP090030">
    <property type="protein sequence ID" value="UPK90331.1"/>
    <property type="molecule type" value="Genomic_DNA"/>
</dbReference>
<keyword evidence="2" id="KW-1185">Reference proteome</keyword>
<reference evidence="1" key="1">
    <citation type="submission" date="2021-11" db="EMBL/GenBank/DDBJ databases">
        <title>Fusarium solani-melongenae Genome sequencing and assembly.</title>
        <authorList>
            <person name="Xie S."/>
            <person name="Huang L."/>
            <person name="Zhang X."/>
        </authorList>
    </citation>
    <scope>NUCLEOTIDE SEQUENCE</scope>
    <source>
        <strain evidence="1">CRI 24-3</strain>
    </source>
</reference>
<protein>
    <submittedName>
        <fullName evidence="1">Uncharacterized protein</fullName>
    </submittedName>
</protein>
<accession>A0ACD3YN64</accession>
<dbReference type="Proteomes" id="UP000830768">
    <property type="component" value="Chromosome 1"/>
</dbReference>
<sequence length="693" mass="76060">MADRPRAVSATGTSQRAAIACQSCRLRKVKCDALSANPDQGCGPCRRAGQECLLDPLSDGRRYVSRKFVNKLQQRIETLEAANARDACDPDQDNATAATAATAATVATATDAAVSPSNSSITQTSSALNNKRPSRTNDVSTTATLTQLLPDTTSQPARAISITASPDNSSDQGKSLSFYGATSHPHVTSPGDDSRLSCHDDLDLVNIDLDLNSPRLRDHLFQSFFRYQTLWVDIVNKETFQTHQAEPVSSRWYSTFLENAMLACATRLSTSKSIRTMGPKYYELAKAETAKAMSDPTPANLQGFLLLSEYEVTKGNDRPGWMFCGVACRMLSDLGLHELASTVDTARVSKQESDLAYALLAACIIYEGVWTLYLGRPSSIPRSVMSIAASRCKAGRQSDSSWVNAWVGLCVPMAEISQVLNDQSITDSHRIALLRQLSKDVEEWHDSLPPELTYIENRLIGMDPAGYGLHTQFCKVQILLKQALSIHPSSRKRRHSQMASNEDPQTSSGDSQTIIFQYAQRTARLLVTYREAFGMEKIPSIMLDNAVVAATVMIQYLDREDTPAATQQQTVWLRQLVRSLELVQPHFPIVGRMIDSLRNIRGHDVASGVLGSAPDTTAARRSEPQLGSRRPSDLTTGLSVESSNIYNADMDWESFDLDHALNDFAAGKFDDPTLAFSLSDTFVANFTQIPPLN</sequence>
<organism evidence="1 2">
    <name type="scientific">Fusarium solani subsp. cucurbitae</name>
    <name type="common">Neocosmosporum cucurbitae</name>
    <dbReference type="NCBI Taxonomy" id="2747967"/>
    <lineage>
        <taxon>Eukaryota</taxon>
        <taxon>Fungi</taxon>
        <taxon>Dikarya</taxon>
        <taxon>Ascomycota</taxon>
        <taxon>Pezizomycotina</taxon>
        <taxon>Sordariomycetes</taxon>
        <taxon>Hypocreomycetidae</taxon>
        <taxon>Hypocreales</taxon>
        <taxon>Nectriaceae</taxon>
        <taxon>Fusarium</taxon>
        <taxon>Fusarium solani species complex</taxon>
    </lineage>
</organism>
<evidence type="ECO:0000313" key="1">
    <source>
        <dbReference type="EMBL" id="UPK90331.1"/>
    </source>
</evidence>
<gene>
    <name evidence="1" type="ORF">LCI18_001266</name>
</gene>
<proteinExistence type="predicted"/>
<name>A0ACD3YN64_FUSSC</name>